<keyword evidence="3" id="KW-1003">Cell membrane</keyword>
<evidence type="ECO:0000313" key="10">
    <source>
        <dbReference type="EMBL" id="SCU68358.1"/>
    </source>
</evidence>
<keyword evidence="4" id="KW-0336">GPI-anchor</keyword>
<comment type="caution">
    <text evidence="10">The sequence shown here is derived from an EMBL/GenBank/DDBJ whole genome shotgun (WGS) entry which is preliminary data.</text>
</comment>
<evidence type="ECO:0000256" key="8">
    <source>
        <dbReference type="ARBA" id="ARBA00023288"/>
    </source>
</evidence>
<sequence length="205" mass="20937">MLAALYGKAFSDKKGSDIKADTADLMPTPPDFPFHNSEGRDASCATAGEAEGKAGCSVATDTVCLCSTLSSGTHNYCTAAPPTGQQDISTGTGAKAKAAQNWQALIKECPPADIANTAETLANKLQQGMTSFFALLGTNAIAMGAYPATKANTAFASRHFFGAHMLDNGAAPTCTSNSGHGLSTSGTGICVDYSSLRKGKKKSLG</sequence>
<comment type="function">
    <text evidence="1">VSG forms a coat on the surface of the parasite. The trypanosome evades the immune response of the host by expressing a series of antigenically distinct VSGs from an estimated 1000 VSG genes.</text>
</comment>
<evidence type="ECO:0000256" key="4">
    <source>
        <dbReference type="ARBA" id="ARBA00022622"/>
    </source>
</evidence>
<name>A0A1G4I8S8_TRYEQ</name>
<organism evidence="10 11">
    <name type="scientific">Trypanosoma equiperdum</name>
    <dbReference type="NCBI Taxonomy" id="5694"/>
    <lineage>
        <taxon>Eukaryota</taxon>
        <taxon>Discoba</taxon>
        <taxon>Euglenozoa</taxon>
        <taxon>Kinetoplastea</taxon>
        <taxon>Metakinetoplastina</taxon>
        <taxon>Trypanosomatida</taxon>
        <taxon>Trypanosomatidae</taxon>
        <taxon>Trypanosoma</taxon>
    </lineage>
</organism>
<dbReference type="GO" id="GO:0005886">
    <property type="term" value="C:plasma membrane"/>
    <property type="evidence" value="ECO:0007669"/>
    <property type="project" value="UniProtKB-SubCell"/>
</dbReference>
<comment type="subcellular location">
    <subcellularLocation>
        <location evidence="2">Cell membrane</location>
        <topology evidence="2">Lipid-anchor</topology>
        <topology evidence="2">GPI-anchor</topology>
    </subcellularLocation>
</comment>
<feature type="domain" description="Trypanosome variant surface glycoprotein B-type N-terminal" evidence="9">
    <location>
        <begin position="12"/>
        <end position="202"/>
    </location>
</feature>
<dbReference type="AlphaFoldDB" id="A0A1G4I8S8"/>
<evidence type="ECO:0000256" key="7">
    <source>
        <dbReference type="ARBA" id="ARBA00023180"/>
    </source>
</evidence>
<keyword evidence="5" id="KW-0732">Signal</keyword>
<gene>
    <name evidence="10" type="ORF">TEOVI_000695000</name>
</gene>
<keyword evidence="7" id="KW-0325">Glycoprotein</keyword>
<evidence type="ECO:0000256" key="5">
    <source>
        <dbReference type="ARBA" id="ARBA00022729"/>
    </source>
</evidence>
<dbReference type="VEuPathDB" id="TriTrypDB:TEOVI_000695000"/>
<keyword evidence="11" id="KW-1185">Reference proteome</keyword>
<dbReference type="EMBL" id="CZPT02000967">
    <property type="protein sequence ID" value="SCU68358.1"/>
    <property type="molecule type" value="Genomic_DNA"/>
</dbReference>
<evidence type="ECO:0000256" key="3">
    <source>
        <dbReference type="ARBA" id="ARBA00022475"/>
    </source>
</evidence>
<evidence type="ECO:0000313" key="11">
    <source>
        <dbReference type="Proteomes" id="UP000195570"/>
    </source>
</evidence>
<evidence type="ECO:0000259" key="9">
    <source>
        <dbReference type="Pfam" id="PF13206"/>
    </source>
</evidence>
<dbReference type="Proteomes" id="UP000195570">
    <property type="component" value="Unassembled WGS sequence"/>
</dbReference>
<dbReference type="Pfam" id="PF13206">
    <property type="entry name" value="VSG_B"/>
    <property type="match status" value="1"/>
</dbReference>
<protein>
    <submittedName>
        <fullName evidence="10">Trypanosomal VSG domain containing protein, putative</fullName>
    </submittedName>
</protein>
<reference evidence="10" key="1">
    <citation type="submission" date="2016-09" db="EMBL/GenBank/DDBJ databases">
        <authorList>
            <person name="Hebert L."/>
            <person name="Moumen B."/>
        </authorList>
    </citation>
    <scope>NUCLEOTIDE SEQUENCE [LARGE SCALE GENOMIC DNA]</scope>
    <source>
        <strain evidence="10">OVI</strain>
    </source>
</reference>
<dbReference type="GO" id="GO:0098552">
    <property type="term" value="C:side of membrane"/>
    <property type="evidence" value="ECO:0007669"/>
    <property type="project" value="UniProtKB-KW"/>
</dbReference>
<dbReference type="RefSeq" id="XP_067079524.1">
    <property type="nucleotide sequence ID" value="XM_067223423.1"/>
</dbReference>
<dbReference type="GeneID" id="92380884"/>
<evidence type="ECO:0000256" key="1">
    <source>
        <dbReference type="ARBA" id="ARBA00002523"/>
    </source>
</evidence>
<evidence type="ECO:0000256" key="2">
    <source>
        <dbReference type="ARBA" id="ARBA00004609"/>
    </source>
</evidence>
<proteinExistence type="predicted"/>
<keyword evidence="8" id="KW-0449">Lipoprotein</keyword>
<evidence type="ECO:0000256" key="6">
    <source>
        <dbReference type="ARBA" id="ARBA00023136"/>
    </source>
</evidence>
<dbReference type="InterPro" id="IPR025932">
    <property type="entry name" value="Trypano_VSG_B_N_dom"/>
</dbReference>
<accession>A0A1G4I8S8</accession>
<keyword evidence="6" id="KW-0472">Membrane</keyword>